<feature type="region of interest" description="Disordered" evidence="1">
    <location>
        <begin position="1"/>
        <end position="37"/>
    </location>
</feature>
<protein>
    <submittedName>
        <fullName evidence="2">Uncharacterized protein</fullName>
    </submittedName>
</protein>
<evidence type="ECO:0000256" key="1">
    <source>
        <dbReference type="SAM" id="MobiDB-lite"/>
    </source>
</evidence>
<evidence type="ECO:0000313" key="3">
    <source>
        <dbReference type="Proteomes" id="UP001154265"/>
    </source>
</evidence>
<reference evidence="2" key="1">
    <citation type="journal article" date="2022" name="Genome Biol. Evol.">
        <title>A New Gene Family Diagnostic for Intracellular Biomineralization of Amorphous Ca Carbonates by Cyanobacteria.</title>
        <authorList>
            <person name="Benzerara K."/>
            <person name="Duprat E."/>
            <person name="Bitard-Feildel T."/>
            <person name="Caumes G."/>
            <person name="Cassier-Chauvat C."/>
            <person name="Chauvat F."/>
            <person name="Dezi M."/>
            <person name="Diop S.I."/>
            <person name="Gaschignard G."/>
            <person name="Gorgen S."/>
            <person name="Gugger M."/>
            <person name="Lopez-Garcia P."/>
            <person name="Millet M."/>
            <person name="Skouri-Panet F."/>
            <person name="Moreira D."/>
            <person name="Callebaut I."/>
        </authorList>
    </citation>
    <scope>NUCLEOTIDE SEQUENCE</scope>
    <source>
        <strain evidence="2">G9</strain>
    </source>
</reference>
<dbReference type="Proteomes" id="UP001154265">
    <property type="component" value="Unassembled WGS sequence"/>
</dbReference>
<accession>A0ABT6EYE9</accession>
<comment type="caution">
    <text evidence="2">The sequence shown here is derived from an EMBL/GenBank/DDBJ whole genome shotgun (WGS) entry which is preliminary data.</text>
</comment>
<organism evidence="2 3">
    <name type="scientific">Candidatus Synechococcus calcipolaris G9</name>
    <dbReference type="NCBI Taxonomy" id="1497997"/>
    <lineage>
        <taxon>Bacteria</taxon>
        <taxon>Bacillati</taxon>
        <taxon>Cyanobacteriota</taxon>
        <taxon>Cyanophyceae</taxon>
        <taxon>Synechococcales</taxon>
        <taxon>Synechococcaceae</taxon>
        <taxon>Synechococcus</taxon>
    </lineage>
</organism>
<dbReference type="RefSeq" id="WP_277866174.1">
    <property type="nucleotide sequence ID" value="NZ_JAKKUT010000002.1"/>
</dbReference>
<sequence length="50" mass="5506">MESVIPANTETRETEVKATPQRNQDQGDRRWGMARGTALGTVATGTFRGR</sequence>
<reference evidence="2" key="2">
    <citation type="submission" date="2022-01" db="EMBL/GenBank/DDBJ databases">
        <authorList>
            <person name="Zivanovic Y."/>
            <person name="Moreira D."/>
            <person name="Lopez-Garcia P."/>
        </authorList>
    </citation>
    <scope>NUCLEOTIDE SEQUENCE</scope>
    <source>
        <strain evidence="2">G9</strain>
    </source>
</reference>
<name>A0ABT6EYE9_9SYNE</name>
<keyword evidence="3" id="KW-1185">Reference proteome</keyword>
<gene>
    <name evidence="2" type="ORF">L3556_04825</name>
</gene>
<proteinExistence type="predicted"/>
<evidence type="ECO:0000313" key="2">
    <source>
        <dbReference type="EMBL" id="MDG2990261.1"/>
    </source>
</evidence>
<dbReference type="EMBL" id="JAKKUT010000002">
    <property type="protein sequence ID" value="MDG2990261.1"/>
    <property type="molecule type" value="Genomic_DNA"/>
</dbReference>